<dbReference type="PANTHER" id="PTHR15397:SF3">
    <property type="entry name" value="DNA DAMAGE INDUCIBLE 1 HOMOLOG 2"/>
    <property type="match status" value="1"/>
</dbReference>
<dbReference type="AlphaFoldDB" id="D8UEL7"/>
<accession>D8UEL7</accession>
<dbReference type="Proteomes" id="UP000001058">
    <property type="component" value="Unassembled WGS sequence"/>
</dbReference>
<dbReference type="GO" id="GO:0004190">
    <property type="term" value="F:aspartic-type endopeptidase activity"/>
    <property type="evidence" value="ECO:0007669"/>
    <property type="project" value="UniProtKB-KW"/>
</dbReference>
<dbReference type="OrthoDB" id="1047367at2759"/>
<dbReference type="CDD" id="cd01796">
    <property type="entry name" value="Ubl_Ddi1_like"/>
    <property type="match status" value="1"/>
</dbReference>
<sequence>MQITIATPDGEHVFPIEVDGSTSFADIKAICEVETGLPTASFVLIHNNRPILDRAQHDANDELERLYRMQEDDPFNPELQVGGSAKIEEAIRRKNIDENYEAAMEHNPEAKGVLRIGSCGVELPFLSESQIPRDFSAHVEDVSEAEANRRMESDAAAAAGRTGGDKMDTEGPPAAGGGGVGGHPQPTVAAPVPTPPTGGASGGATAAGGGGGGGGSGNSADLETKISQLMGLGADRTTAIQALRAANGQVEMAASLLFDM</sequence>
<dbReference type="InterPro" id="IPR009060">
    <property type="entry name" value="UBA-like_sf"/>
</dbReference>
<protein>
    <recommendedName>
        <fullName evidence="8">UBA domain-containing protein</fullName>
    </recommendedName>
</protein>
<reference evidence="9 10" key="1">
    <citation type="journal article" date="2010" name="Science">
        <title>Genomic analysis of organismal complexity in the multicellular green alga Volvox carteri.</title>
        <authorList>
            <person name="Prochnik S.E."/>
            <person name="Umen J."/>
            <person name="Nedelcu A.M."/>
            <person name="Hallmann A."/>
            <person name="Miller S.M."/>
            <person name="Nishii I."/>
            <person name="Ferris P."/>
            <person name="Kuo A."/>
            <person name="Mitros T."/>
            <person name="Fritz-Laylin L.K."/>
            <person name="Hellsten U."/>
            <person name="Chapman J."/>
            <person name="Simakov O."/>
            <person name="Rensing S.A."/>
            <person name="Terry A."/>
            <person name="Pangilinan J."/>
            <person name="Kapitonov V."/>
            <person name="Jurka J."/>
            <person name="Salamov A."/>
            <person name="Shapiro H."/>
            <person name="Schmutz J."/>
            <person name="Grimwood J."/>
            <person name="Lindquist E."/>
            <person name="Lucas S."/>
            <person name="Grigoriev I.V."/>
            <person name="Schmitt R."/>
            <person name="Kirk D."/>
            <person name="Rokhsar D.S."/>
        </authorList>
    </citation>
    <scope>NUCLEOTIDE SEQUENCE [LARGE SCALE GENOMIC DNA]</scope>
    <source>
        <strain evidence="10">f. Nagariensis / Eve</strain>
    </source>
</reference>
<keyword evidence="5" id="KW-0064">Aspartyl protease</keyword>
<keyword evidence="3" id="KW-0963">Cytoplasm</keyword>
<evidence type="ECO:0000256" key="4">
    <source>
        <dbReference type="ARBA" id="ARBA00022670"/>
    </source>
</evidence>
<keyword evidence="4" id="KW-0645">Protease</keyword>
<dbReference type="CDD" id="cd14309">
    <property type="entry name" value="UBA_scDdi1_like"/>
    <property type="match status" value="1"/>
</dbReference>
<evidence type="ECO:0000313" key="9">
    <source>
        <dbReference type="EMBL" id="EFJ41905.1"/>
    </source>
</evidence>
<dbReference type="GeneID" id="9622834"/>
<feature type="domain" description="UBA" evidence="8">
    <location>
        <begin position="219"/>
        <end position="260"/>
    </location>
</feature>
<evidence type="ECO:0000313" key="10">
    <source>
        <dbReference type="Proteomes" id="UP000001058"/>
    </source>
</evidence>
<evidence type="ECO:0000256" key="2">
    <source>
        <dbReference type="ARBA" id="ARBA00009136"/>
    </source>
</evidence>
<dbReference type="SUPFAM" id="SSF46934">
    <property type="entry name" value="UBA-like"/>
    <property type="match status" value="1"/>
</dbReference>
<dbReference type="GO" id="GO:0005737">
    <property type="term" value="C:cytoplasm"/>
    <property type="evidence" value="ECO:0007669"/>
    <property type="project" value="UniProtKB-SubCell"/>
</dbReference>
<dbReference type="RefSeq" id="XP_002957103.1">
    <property type="nucleotide sequence ID" value="XM_002957057.1"/>
</dbReference>
<evidence type="ECO:0000256" key="1">
    <source>
        <dbReference type="ARBA" id="ARBA00004496"/>
    </source>
</evidence>
<comment type="similarity">
    <text evidence="2">Belongs to the DDI1 family.</text>
</comment>
<dbReference type="PROSITE" id="PS50030">
    <property type="entry name" value="UBA"/>
    <property type="match status" value="1"/>
</dbReference>
<dbReference type="EMBL" id="GL378389">
    <property type="protein sequence ID" value="EFJ41905.1"/>
    <property type="molecule type" value="Genomic_DNA"/>
</dbReference>
<dbReference type="Pfam" id="PF00627">
    <property type="entry name" value="UBA"/>
    <property type="match status" value="1"/>
</dbReference>
<feature type="compositionally biased region" description="Basic and acidic residues" evidence="7">
    <location>
        <begin position="142"/>
        <end position="153"/>
    </location>
</feature>
<dbReference type="SUPFAM" id="SSF54236">
    <property type="entry name" value="Ubiquitin-like"/>
    <property type="match status" value="1"/>
</dbReference>
<evidence type="ECO:0000256" key="6">
    <source>
        <dbReference type="ARBA" id="ARBA00022801"/>
    </source>
</evidence>
<dbReference type="Gene3D" id="1.10.8.10">
    <property type="entry name" value="DNA helicase RuvA subunit, C-terminal domain"/>
    <property type="match status" value="1"/>
</dbReference>
<dbReference type="PANTHER" id="PTHR15397">
    <property type="entry name" value="SODIUM-GLUCOSE COTRANSPORTER REGULATORY PROTEIN -RELATED"/>
    <property type="match status" value="1"/>
</dbReference>
<proteinExistence type="inferred from homology"/>
<comment type="subcellular location">
    <subcellularLocation>
        <location evidence="1">Cytoplasm</location>
    </subcellularLocation>
</comment>
<dbReference type="SMART" id="SM00165">
    <property type="entry name" value="UBA"/>
    <property type="match status" value="1"/>
</dbReference>
<dbReference type="GO" id="GO:0006508">
    <property type="term" value="P:proteolysis"/>
    <property type="evidence" value="ECO:0007669"/>
    <property type="project" value="UniProtKB-KW"/>
</dbReference>
<dbReference type="InterPro" id="IPR015940">
    <property type="entry name" value="UBA"/>
</dbReference>
<dbReference type="InterPro" id="IPR033882">
    <property type="entry name" value="DDI1_N"/>
</dbReference>
<dbReference type="STRING" id="3068.D8UEL7"/>
<dbReference type="KEGG" id="vcn:VOLCADRAFT_107523"/>
<dbReference type="InterPro" id="IPR029071">
    <property type="entry name" value="Ubiquitin-like_domsf"/>
</dbReference>
<feature type="region of interest" description="Disordered" evidence="7">
    <location>
        <begin position="142"/>
        <end position="219"/>
    </location>
</feature>
<name>D8UEL7_VOLCA</name>
<evidence type="ECO:0000256" key="5">
    <source>
        <dbReference type="ARBA" id="ARBA00022750"/>
    </source>
</evidence>
<dbReference type="Gene3D" id="3.10.20.90">
    <property type="entry name" value="Phosphatidylinositol 3-kinase Catalytic Subunit, Chain A, domain 1"/>
    <property type="match status" value="1"/>
</dbReference>
<dbReference type="InParanoid" id="D8UEL7"/>
<evidence type="ECO:0000256" key="7">
    <source>
        <dbReference type="SAM" id="MobiDB-lite"/>
    </source>
</evidence>
<feature type="compositionally biased region" description="Gly residues" evidence="7">
    <location>
        <begin position="199"/>
        <end position="217"/>
    </location>
</feature>
<gene>
    <name evidence="9" type="ORF">VOLCADRAFT_107523</name>
</gene>
<evidence type="ECO:0000259" key="8">
    <source>
        <dbReference type="PROSITE" id="PS50030"/>
    </source>
</evidence>
<keyword evidence="6" id="KW-0378">Hydrolase</keyword>
<organism evidence="10">
    <name type="scientific">Volvox carteri f. nagariensis</name>
    <dbReference type="NCBI Taxonomy" id="3068"/>
    <lineage>
        <taxon>Eukaryota</taxon>
        <taxon>Viridiplantae</taxon>
        <taxon>Chlorophyta</taxon>
        <taxon>core chlorophytes</taxon>
        <taxon>Chlorophyceae</taxon>
        <taxon>CS clade</taxon>
        <taxon>Chlamydomonadales</taxon>
        <taxon>Volvocaceae</taxon>
        <taxon>Volvox</taxon>
    </lineage>
</organism>
<evidence type="ECO:0000256" key="3">
    <source>
        <dbReference type="ARBA" id="ARBA00022490"/>
    </source>
</evidence>
<keyword evidence="10" id="KW-1185">Reference proteome</keyword>